<keyword evidence="3" id="KW-1185">Reference proteome</keyword>
<accession>A0AAV9JGE8</accession>
<dbReference type="EMBL" id="JAVFHQ010000027">
    <property type="protein sequence ID" value="KAK4544122.1"/>
    <property type="molecule type" value="Genomic_DNA"/>
</dbReference>
<keyword evidence="1" id="KW-0175">Coiled coil</keyword>
<feature type="coiled-coil region" evidence="1">
    <location>
        <begin position="51"/>
        <end position="127"/>
    </location>
</feature>
<name>A0AAV9JGE8_9PEZI</name>
<protein>
    <submittedName>
        <fullName evidence="2">Uncharacterized protein</fullName>
    </submittedName>
</protein>
<organism evidence="2 3">
    <name type="scientific">Oleoguttula mirabilis</name>
    <dbReference type="NCBI Taxonomy" id="1507867"/>
    <lineage>
        <taxon>Eukaryota</taxon>
        <taxon>Fungi</taxon>
        <taxon>Dikarya</taxon>
        <taxon>Ascomycota</taxon>
        <taxon>Pezizomycotina</taxon>
        <taxon>Dothideomycetes</taxon>
        <taxon>Dothideomycetidae</taxon>
        <taxon>Mycosphaerellales</taxon>
        <taxon>Teratosphaeriaceae</taxon>
        <taxon>Oleoguttula</taxon>
    </lineage>
</organism>
<reference evidence="2 3" key="1">
    <citation type="submission" date="2021-11" db="EMBL/GenBank/DDBJ databases">
        <title>Black yeast isolated from Biological Soil Crust.</title>
        <authorList>
            <person name="Kurbessoian T."/>
        </authorList>
    </citation>
    <scope>NUCLEOTIDE SEQUENCE [LARGE SCALE GENOMIC DNA]</scope>
    <source>
        <strain evidence="2 3">CCFEE 5522</strain>
    </source>
</reference>
<evidence type="ECO:0000313" key="3">
    <source>
        <dbReference type="Proteomes" id="UP001324427"/>
    </source>
</evidence>
<sequence>MSAPLPGVIAQVKAGLKNLMAPLSPHQANGEEPVASRLQLDHTVRHDPPHREQLEDRHLKLKEAFAEATKSEKQAHAQVEKLTRERRGMDEYITKMRTEFDDLADRYHESERAQQAEEAETNKLRQQLIAFKRSTLVLSRVTSQITDEDVRSKMDMVFYATQDFAVEVLRSSQLDLSRLSPEASTWLTTHRTNPDRPPKSCGPQVVICLVSRVLVTGFAMEHYFGISSNLPVSAAINLASAIPRKDCVRVMHPAVTDPTADGAVADGKAWLEPTRKLIAHMDEDALRKSDQSLVDTAINMLHAMLADALPINWAAVDAGLRKIFTTAFELFRALHRAKATFVVEMVPAVLPQENGAFRPDIMTAVNNSTEDEDALGGRAIKVSVFPVVYKFGNEMGENRDETTVVCKARVVVQKRPRPLSSRK</sequence>
<dbReference type="Proteomes" id="UP001324427">
    <property type="component" value="Unassembled WGS sequence"/>
</dbReference>
<dbReference type="AlphaFoldDB" id="A0AAV9JGE8"/>
<evidence type="ECO:0000313" key="2">
    <source>
        <dbReference type="EMBL" id="KAK4544122.1"/>
    </source>
</evidence>
<evidence type="ECO:0000256" key="1">
    <source>
        <dbReference type="SAM" id="Coils"/>
    </source>
</evidence>
<proteinExistence type="predicted"/>
<gene>
    <name evidence="2" type="ORF">LTR36_004620</name>
</gene>
<comment type="caution">
    <text evidence="2">The sequence shown here is derived from an EMBL/GenBank/DDBJ whole genome shotgun (WGS) entry which is preliminary data.</text>
</comment>